<dbReference type="PRINTS" id="PR01217">
    <property type="entry name" value="PRICHEXTENSN"/>
</dbReference>
<dbReference type="AlphaFoldDB" id="A0A397NK52"/>
<dbReference type="Proteomes" id="UP000265836">
    <property type="component" value="Unassembled WGS sequence"/>
</dbReference>
<evidence type="ECO:0000256" key="8">
    <source>
        <dbReference type="ARBA" id="ARBA00022989"/>
    </source>
</evidence>
<dbReference type="GO" id="GO:0055085">
    <property type="term" value="P:transmembrane transport"/>
    <property type="evidence" value="ECO:0007669"/>
    <property type="project" value="InterPro"/>
</dbReference>
<dbReference type="InterPro" id="IPR037682">
    <property type="entry name" value="TonB_C"/>
</dbReference>
<dbReference type="SUPFAM" id="SSF74653">
    <property type="entry name" value="TolA/TonB C-terminal domain"/>
    <property type="match status" value="1"/>
</dbReference>
<feature type="compositionally biased region" description="Pro residues" evidence="10">
    <location>
        <begin position="130"/>
        <end position="142"/>
    </location>
</feature>
<dbReference type="InterPro" id="IPR006260">
    <property type="entry name" value="TonB/TolA_C"/>
</dbReference>
<dbReference type="Pfam" id="PF03544">
    <property type="entry name" value="TonB_C"/>
    <property type="match status" value="1"/>
</dbReference>
<accession>A0A397NK52</accession>
<dbReference type="GO" id="GO:0098797">
    <property type="term" value="C:plasma membrane protein complex"/>
    <property type="evidence" value="ECO:0007669"/>
    <property type="project" value="TreeGrafter"/>
</dbReference>
<sequence>MGNVLKADNLSEVLWRDARKPGELRDLGVSVRQALGLQRLAPQAGKPVLGRREAILLGVFALTLHVAAISWLASRPEPVLPEVPVQIPPMTIEFTSVAPPVVEPPPPEVIPEPEPVVEPPPPVVEELAVKPPPKPKPKPQPPKQEAKPAPKPVEAPPPPPTPAPVAEAPPAPPVEIPPSASAGYLKNPAPEYPSLAQRRGWEGTVLLRVHVLANGKPSDIQIQRSSGRDVLDESAIRAVKRWSFVPAKRGDEAIAGWVSVPLEFRLN</sequence>
<dbReference type="EMBL" id="QXDA01000001">
    <property type="protein sequence ID" value="RIA35587.1"/>
    <property type="molecule type" value="Genomic_DNA"/>
</dbReference>
<dbReference type="PANTHER" id="PTHR33446">
    <property type="entry name" value="PROTEIN TONB-RELATED"/>
    <property type="match status" value="1"/>
</dbReference>
<reference evidence="12 13" key="1">
    <citation type="submission" date="2018-08" db="EMBL/GenBank/DDBJ databases">
        <title>Genome sequencing of rice bacterial endophytes.</title>
        <authorList>
            <person name="Venturi V."/>
        </authorList>
    </citation>
    <scope>NUCLEOTIDE SEQUENCE [LARGE SCALE GENOMIC DNA]</scope>
    <source>
        <strain evidence="12 13">E1205</strain>
    </source>
</reference>
<dbReference type="InterPro" id="IPR051045">
    <property type="entry name" value="TonB-dependent_transducer"/>
</dbReference>
<comment type="subcellular location">
    <subcellularLocation>
        <location evidence="1">Cell inner membrane</location>
        <topology evidence="1">Single-pass membrane protein</topology>
        <orientation evidence="1">Periplasmic side</orientation>
    </subcellularLocation>
</comment>
<name>A0A397NK52_ECTOL</name>
<keyword evidence="9" id="KW-0472">Membrane</keyword>
<feature type="domain" description="TonB C-terminal" evidence="11">
    <location>
        <begin position="177"/>
        <end position="267"/>
    </location>
</feature>
<evidence type="ECO:0000313" key="13">
    <source>
        <dbReference type="Proteomes" id="UP000265836"/>
    </source>
</evidence>
<keyword evidence="4" id="KW-1003">Cell membrane</keyword>
<dbReference type="Gene3D" id="3.30.1150.10">
    <property type="match status" value="1"/>
</dbReference>
<organism evidence="12 13">
    <name type="scientific">Ectopseudomonas oleovorans</name>
    <name type="common">Pseudomonas oleovorans</name>
    <dbReference type="NCBI Taxonomy" id="301"/>
    <lineage>
        <taxon>Bacteria</taxon>
        <taxon>Pseudomonadati</taxon>
        <taxon>Pseudomonadota</taxon>
        <taxon>Gammaproteobacteria</taxon>
        <taxon>Pseudomonadales</taxon>
        <taxon>Pseudomonadaceae</taxon>
        <taxon>Ectopseudomonas</taxon>
    </lineage>
</organism>
<evidence type="ECO:0000256" key="3">
    <source>
        <dbReference type="ARBA" id="ARBA00022448"/>
    </source>
</evidence>
<keyword evidence="3" id="KW-0813">Transport</keyword>
<evidence type="ECO:0000256" key="9">
    <source>
        <dbReference type="ARBA" id="ARBA00023136"/>
    </source>
</evidence>
<gene>
    <name evidence="12" type="ORF">DFO61_0032</name>
</gene>
<evidence type="ECO:0000259" key="11">
    <source>
        <dbReference type="PROSITE" id="PS52015"/>
    </source>
</evidence>
<keyword evidence="8" id="KW-1133">Transmembrane helix</keyword>
<keyword evidence="5" id="KW-0997">Cell inner membrane</keyword>
<evidence type="ECO:0000256" key="2">
    <source>
        <dbReference type="ARBA" id="ARBA00006555"/>
    </source>
</evidence>
<comment type="caution">
    <text evidence="12">The sequence shown here is derived from an EMBL/GenBank/DDBJ whole genome shotgun (WGS) entry which is preliminary data.</text>
</comment>
<protein>
    <submittedName>
        <fullName evidence="12">Outer membrane transport energization protein TonB</fullName>
    </submittedName>
</protein>
<comment type="similarity">
    <text evidence="2">Belongs to the TonB family.</text>
</comment>
<feature type="region of interest" description="Disordered" evidence="10">
    <location>
        <begin position="105"/>
        <end position="182"/>
    </location>
</feature>
<feature type="compositionally biased region" description="Pro residues" evidence="10">
    <location>
        <begin position="105"/>
        <end position="123"/>
    </location>
</feature>
<evidence type="ECO:0000256" key="10">
    <source>
        <dbReference type="SAM" id="MobiDB-lite"/>
    </source>
</evidence>
<keyword evidence="7" id="KW-0653">Protein transport</keyword>
<evidence type="ECO:0000256" key="1">
    <source>
        <dbReference type="ARBA" id="ARBA00004383"/>
    </source>
</evidence>
<evidence type="ECO:0000256" key="4">
    <source>
        <dbReference type="ARBA" id="ARBA00022475"/>
    </source>
</evidence>
<evidence type="ECO:0000256" key="6">
    <source>
        <dbReference type="ARBA" id="ARBA00022692"/>
    </source>
</evidence>
<dbReference type="NCBIfam" id="TIGR01352">
    <property type="entry name" value="tonB_Cterm"/>
    <property type="match status" value="1"/>
</dbReference>
<evidence type="ECO:0000313" key="12">
    <source>
        <dbReference type="EMBL" id="RIA35587.1"/>
    </source>
</evidence>
<dbReference type="GO" id="GO:0031992">
    <property type="term" value="F:energy transducer activity"/>
    <property type="evidence" value="ECO:0007669"/>
    <property type="project" value="TreeGrafter"/>
</dbReference>
<dbReference type="PROSITE" id="PS52015">
    <property type="entry name" value="TONB_CTD"/>
    <property type="match status" value="1"/>
</dbReference>
<feature type="compositionally biased region" description="Pro residues" evidence="10">
    <location>
        <begin position="149"/>
        <end position="176"/>
    </location>
</feature>
<evidence type="ECO:0000256" key="7">
    <source>
        <dbReference type="ARBA" id="ARBA00022927"/>
    </source>
</evidence>
<dbReference type="RefSeq" id="WP_119690974.1">
    <property type="nucleotide sequence ID" value="NZ_QXDA01000001.1"/>
</dbReference>
<proteinExistence type="inferred from homology"/>
<dbReference type="PANTHER" id="PTHR33446:SF2">
    <property type="entry name" value="PROTEIN TONB"/>
    <property type="match status" value="1"/>
</dbReference>
<dbReference type="GO" id="GO:0015031">
    <property type="term" value="P:protein transport"/>
    <property type="evidence" value="ECO:0007669"/>
    <property type="project" value="UniProtKB-KW"/>
</dbReference>
<keyword evidence="6" id="KW-0812">Transmembrane</keyword>
<evidence type="ECO:0000256" key="5">
    <source>
        <dbReference type="ARBA" id="ARBA00022519"/>
    </source>
</evidence>